<dbReference type="InterPro" id="IPR051675">
    <property type="entry name" value="Endo/Exo/Phosphatase_dom_1"/>
</dbReference>
<organism evidence="7 8">
    <name type="scientific">Agrobacterium pusense</name>
    <dbReference type="NCBI Taxonomy" id="648995"/>
    <lineage>
        <taxon>Bacteria</taxon>
        <taxon>Pseudomonadati</taxon>
        <taxon>Pseudomonadota</taxon>
        <taxon>Alphaproteobacteria</taxon>
        <taxon>Hyphomicrobiales</taxon>
        <taxon>Rhizobiaceae</taxon>
        <taxon>Rhizobium/Agrobacterium group</taxon>
        <taxon>Agrobacterium</taxon>
    </lineage>
</organism>
<comment type="caution">
    <text evidence="7">The sequence shown here is derived from an EMBL/GenBank/DDBJ whole genome shotgun (WGS) entry which is preliminary data.</text>
</comment>
<dbReference type="PANTHER" id="PTHR21180">
    <property type="entry name" value="ENDONUCLEASE/EXONUCLEASE/PHOSPHATASE FAMILY DOMAIN-CONTAINING PROTEIN 1"/>
    <property type="match status" value="1"/>
</dbReference>
<dbReference type="InterPro" id="IPR013785">
    <property type="entry name" value="Aldolase_TIM"/>
</dbReference>
<evidence type="ECO:0000256" key="2">
    <source>
        <dbReference type="ARBA" id="ARBA00022691"/>
    </source>
</evidence>
<gene>
    <name evidence="7" type="ORF">FOB26_27400</name>
</gene>
<dbReference type="SUPFAM" id="SSF47781">
    <property type="entry name" value="RuvA domain 2-like"/>
    <property type="match status" value="1"/>
</dbReference>
<evidence type="ECO:0000259" key="6">
    <source>
        <dbReference type="SMART" id="SM00729"/>
    </source>
</evidence>
<sequence length="410" mass="45651">MKKSIRQRLAILSDAAKYDASCASSGTAKRNSAASGGLGSTEGSGICHAYAPDGRCISLLKILLTNFCIYDCAYCINRSSSHVERARFTAEEVVWLTLEFYRRNYIEGLFLSSGIIRSSDHTMEEMVRVARELRVTHGFRGYIHLKSIPEASPKLIEEAGLYADRLSINIELPTDSGIGRFAPEKQPANIRRSMADIRLKIEEAGEPTVKTRKTKRFAPAGQSTQMIVGADGADDSTILSTSARLYGSYGLRRVYYSAFSPIPDSSKNLPLIKPPLMREHRLYQADWLYRFYGFDIGEITAIGGNGMLDLDIDPKLAWALKHRDQFPVNVNAADREMLLRVPGFGTKTVASILSSRKFRSLRLEDIARFGVSLKKVKAFIVAEGWTPGKLIERPDLRAMFAPQPEQLSLL</sequence>
<dbReference type="CDD" id="cd01335">
    <property type="entry name" value="Radical_SAM"/>
    <property type="match status" value="1"/>
</dbReference>
<keyword evidence="2" id="KW-0949">S-adenosyl-L-methionine</keyword>
<dbReference type="InterPro" id="IPR023874">
    <property type="entry name" value="DNA_rSAM_put"/>
</dbReference>
<dbReference type="SMART" id="SM00729">
    <property type="entry name" value="Elp3"/>
    <property type="match status" value="1"/>
</dbReference>
<dbReference type="GO" id="GO:0051536">
    <property type="term" value="F:iron-sulfur cluster binding"/>
    <property type="evidence" value="ECO:0007669"/>
    <property type="project" value="UniProtKB-KW"/>
</dbReference>
<reference evidence="7" key="1">
    <citation type="submission" date="2019-07" db="EMBL/GenBank/DDBJ databases">
        <title>FDA dAtabase for Regulatory Grade micrObial Sequences (FDA-ARGOS): Supporting development and validation of Infectious Disease Dx tests.</title>
        <authorList>
            <person name="Bachman M."/>
            <person name="Young C."/>
            <person name="Tallon L."/>
            <person name="Sadzewicz L."/>
            <person name="Vavikolanu K."/>
            <person name="Mehta A."/>
            <person name="Aluvathingal J."/>
            <person name="Nadendla S."/>
            <person name="Nandy P."/>
            <person name="Geyer C."/>
            <person name="Yan Y."/>
            <person name="Sichtig H."/>
        </authorList>
    </citation>
    <scope>NUCLEOTIDE SEQUENCE</scope>
    <source>
        <strain evidence="7">FDAARGOS_618</strain>
    </source>
</reference>
<comment type="cofactor">
    <cofactor evidence="1">
        <name>[4Fe-4S] cluster</name>
        <dbReference type="ChEBI" id="CHEBI:49883"/>
    </cofactor>
</comment>
<proteinExistence type="predicted"/>
<name>A0AA44EPR7_9HYPH</name>
<dbReference type="SFLD" id="SFLDS00029">
    <property type="entry name" value="Radical_SAM"/>
    <property type="match status" value="1"/>
</dbReference>
<dbReference type="InterPro" id="IPR006638">
    <property type="entry name" value="Elp3/MiaA/NifB-like_rSAM"/>
</dbReference>
<dbReference type="InterPro" id="IPR010994">
    <property type="entry name" value="RuvA_2-like"/>
</dbReference>
<evidence type="ECO:0000256" key="5">
    <source>
        <dbReference type="ARBA" id="ARBA00023014"/>
    </source>
</evidence>
<keyword evidence="4" id="KW-0408">Iron</keyword>
<feature type="domain" description="Elp3/MiaA/NifB-like radical SAM core" evidence="6">
    <location>
        <begin position="58"/>
        <end position="285"/>
    </location>
</feature>
<dbReference type="GO" id="GO:0046872">
    <property type="term" value="F:metal ion binding"/>
    <property type="evidence" value="ECO:0007669"/>
    <property type="project" value="UniProtKB-KW"/>
</dbReference>
<dbReference type="RefSeq" id="WP_107339148.1">
    <property type="nucleotide sequence ID" value="NZ_JABRWL010000006.1"/>
</dbReference>
<dbReference type="AlphaFoldDB" id="A0AA44EPR7"/>
<dbReference type="NCBIfam" id="TIGR03916">
    <property type="entry name" value="rSAM_link_UDG"/>
    <property type="match status" value="1"/>
</dbReference>
<dbReference type="EMBL" id="JABRWM010000006">
    <property type="protein sequence ID" value="NRF22784.1"/>
    <property type="molecule type" value="Genomic_DNA"/>
</dbReference>
<accession>A0AA44EPR7</accession>
<dbReference type="Proteomes" id="UP001155820">
    <property type="component" value="Unassembled WGS sequence"/>
</dbReference>
<protein>
    <submittedName>
        <fullName evidence="7">DNA modification/repair radical SAM protein</fullName>
    </submittedName>
</protein>
<dbReference type="SUPFAM" id="SSF102114">
    <property type="entry name" value="Radical SAM enzymes"/>
    <property type="match status" value="1"/>
</dbReference>
<evidence type="ECO:0000256" key="4">
    <source>
        <dbReference type="ARBA" id="ARBA00023004"/>
    </source>
</evidence>
<keyword evidence="3" id="KW-0479">Metal-binding</keyword>
<dbReference type="InterPro" id="IPR007197">
    <property type="entry name" value="rSAM"/>
</dbReference>
<keyword evidence="8" id="KW-1185">Reference proteome</keyword>
<evidence type="ECO:0000313" key="7">
    <source>
        <dbReference type="EMBL" id="NRF22784.1"/>
    </source>
</evidence>
<evidence type="ECO:0000256" key="1">
    <source>
        <dbReference type="ARBA" id="ARBA00001966"/>
    </source>
</evidence>
<dbReference type="InterPro" id="IPR058240">
    <property type="entry name" value="rSAM_sf"/>
</dbReference>
<dbReference type="GO" id="GO:0003824">
    <property type="term" value="F:catalytic activity"/>
    <property type="evidence" value="ECO:0007669"/>
    <property type="project" value="InterPro"/>
</dbReference>
<evidence type="ECO:0000313" key="8">
    <source>
        <dbReference type="Proteomes" id="UP001155820"/>
    </source>
</evidence>
<keyword evidence="5" id="KW-0411">Iron-sulfur</keyword>
<evidence type="ECO:0000256" key="3">
    <source>
        <dbReference type="ARBA" id="ARBA00022723"/>
    </source>
</evidence>
<dbReference type="Gene3D" id="3.20.20.70">
    <property type="entry name" value="Aldolase class I"/>
    <property type="match status" value="1"/>
</dbReference>
<dbReference type="Gene3D" id="1.10.150.320">
    <property type="entry name" value="Photosystem II 12 kDa extrinsic protein"/>
    <property type="match status" value="1"/>
</dbReference>
<dbReference type="PANTHER" id="PTHR21180:SF9">
    <property type="entry name" value="TYPE II SECRETION SYSTEM PROTEIN K"/>
    <property type="match status" value="1"/>
</dbReference>
<dbReference type="SFLD" id="SFLDG01102">
    <property type="entry name" value="Uncharacterised_Radical_SAM_Su"/>
    <property type="match status" value="1"/>
</dbReference>